<comment type="caution">
    <text evidence="2">The sequence shown here is derived from an EMBL/GenBank/DDBJ whole genome shotgun (WGS) entry which is preliminary data.</text>
</comment>
<dbReference type="InterPro" id="IPR029058">
    <property type="entry name" value="AB_hydrolase_fold"/>
</dbReference>
<name>A0A640VWZ2_9RHOB</name>
<protein>
    <recommendedName>
        <fullName evidence="1">AB hydrolase-1 domain-containing protein</fullName>
    </recommendedName>
</protein>
<dbReference type="EMBL" id="BLIV01000010">
    <property type="protein sequence ID" value="GFE52172.1"/>
    <property type="molecule type" value="Genomic_DNA"/>
</dbReference>
<dbReference type="Gene3D" id="3.40.50.1820">
    <property type="entry name" value="alpha/beta hydrolase"/>
    <property type="match status" value="1"/>
</dbReference>
<dbReference type="InterPro" id="IPR050471">
    <property type="entry name" value="AB_hydrolase"/>
</dbReference>
<feature type="domain" description="AB hydrolase-1" evidence="1">
    <location>
        <begin position="2"/>
        <end position="170"/>
    </location>
</feature>
<sequence>MHVIGHSFGATIALRLAVTQPHRVRSLTLIEPVFFAAAMADAPARMHAHEREAQPYFDALAEGDHRRAARLFNQFWGDGTRWDDMSARNQTYLSDRVHLVAAQTSAIVEDHAGLMAPGALGRASMPSLLIQGDQTADIIDATHESLARRLPNARRAWIAGAGHMSPLTHPDEVARAIRSLVKMAEE</sequence>
<accession>A0A640VWZ2</accession>
<dbReference type="PANTHER" id="PTHR43433:SF5">
    <property type="entry name" value="AB HYDROLASE-1 DOMAIN-CONTAINING PROTEIN"/>
    <property type="match status" value="1"/>
</dbReference>
<dbReference type="AlphaFoldDB" id="A0A640VWZ2"/>
<dbReference type="Proteomes" id="UP000436522">
    <property type="component" value="Unassembled WGS sequence"/>
</dbReference>
<evidence type="ECO:0000259" key="1">
    <source>
        <dbReference type="Pfam" id="PF00561"/>
    </source>
</evidence>
<dbReference type="InterPro" id="IPR000073">
    <property type="entry name" value="AB_hydrolase_1"/>
</dbReference>
<reference evidence="2 3" key="1">
    <citation type="submission" date="2019-12" db="EMBL/GenBank/DDBJ databases">
        <title>Roseobacter cerasinus sp. nov., isolated from seawater around aquaculture.</title>
        <authorList>
            <person name="Muramatsu S."/>
            <person name="Takabe Y."/>
            <person name="Mori K."/>
            <person name="Takaichi S."/>
            <person name="Hanada S."/>
        </authorList>
    </citation>
    <scope>NUCLEOTIDE SEQUENCE [LARGE SCALE GENOMIC DNA]</scope>
    <source>
        <strain evidence="2 3">AI77</strain>
    </source>
</reference>
<gene>
    <name evidence="2" type="ORF">So717_39250</name>
</gene>
<dbReference type="PANTHER" id="PTHR43433">
    <property type="entry name" value="HYDROLASE, ALPHA/BETA FOLD FAMILY PROTEIN"/>
    <property type="match status" value="1"/>
</dbReference>
<evidence type="ECO:0000313" key="3">
    <source>
        <dbReference type="Proteomes" id="UP000436522"/>
    </source>
</evidence>
<proteinExistence type="predicted"/>
<dbReference type="Pfam" id="PF00561">
    <property type="entry name" value="Abhydrolase_1"/>
    <property type="match status" value="1"/>
</dbReference>
<keyword evidence="3" id="KW-1185">Reference proteome</keyword>
<evidence type="ECO:0000313" key="2">
    <source>
        <dbReference type="EMBL" id="GFE52172.1"/>
    </source>
</evidence>
<dbReference type="SUPFAM" id="SSF53474">
    <property type="entry name" value="alpha/beta-Hydrolases"/>
    <property type="match status" value="1"/>
</dbReference>
<organism evidence="2 3">
    <name type="scientific">Roseobacter cerasinus</name>
    <dbReference type="NCBI Taxonomy" id="2602289"/>
    <lineage>
        <taxon>Bacteria</taxon>
        <taxon>Pseudomonadati</taxon>
        <taxon>Pseudomonadota</taxon>
        <taxon>Alphaproteobacteria</taxon>
        <taxon>Rhodobacterales</taxon>
        <taxon>Roseobacteraceae</taxon>
        <taxon>Roseobacter</taxon>
    </lineage>
</organism>